<dbReference type="RefSeq" id="WP_066404454.1">
    <property type="nucleotide sequence ID" value="NZ_CP011390.1"/>
</dbReference>
<keyword evidence="3" id="KW-0732">Signal</keyword>
<dbReference type="STRING" id="1492898.SY85_11010"/>
<gene>
    <name evidence="4" type="ORF">SY85_11010</name>
</gene>
<dbReference type="EMBL" id="CP011390">
    <property type="protein sequence ID" value="ANE50952.1"/>
    <property type="molecule type" value="Genomic_DNA"/>
</dbReference>
<dbReference type="OrthoDB" id="638548at2"/>
<keyword evidence="1" id="KW-0802">TPR repeat</keyword>
<organism evidence="4 5">
    <name type="scientific">Flavisolibacter tropicus</name>
    <dbReference type="NCBI Taxonomy" id="1492898"/>
    <lineage>
        <taxon>Bacteria</taxon>
        <taxon>Pseudomonadati</taxon>
        <taxon>Bacteroidota</taxon>
        <taxon>Chitinophagia</taxon>
        <taxon>Chitinophagales</taxon>
        <taxon>Chitinophagaceae</taxon>
        <taxon>Flavisolibacter</taxon>
    </lineage>
</organism>
<evidence type="ECO:0000256" key="1">
    <source>
        <dbReference type="PROSITE-ProRule" id="PRU00339"/>
    </source>
</evidence>
<feature type="repeat" description="TPR" evidence="1">
    <location>
        <begin position="161"/>
        <end position="194"/>
    </location>
</feature>
<sequence>MKKSASLLTLSVFLTIASFAQSIQEGVGHLYAERYSSARSTFEKMIAANPNNMEAVYWLGQVQLAEDNIAGARQVYEKALTSNGNAPLVLAGMGQVELEEGKTNEARQHFEQAISLSKGKKGTDPNVLNAVGRANVEVKGGDAAYAITKLNEAAQLAPNNADVLITLGNAYRQAKEGGKAVEYYMKAAQGNPALANYRMALVYKTQRNWDVVLDHLNKAIAADPKFAPAYLENYTYNIFYKNDPAAAEQWAQKYIAVADPSIQNEVFKAAALYQQKKYDEAITIGKNVIAQSKDKIKPGTYRMMAYSYLGKGDTAAARPYVDQLFEKTDADQRVGKDITLKATVYAKENPEQVVDIYLDAAKEDTSLRNKMNILTEAADWAKTNGKKVPEADIRLAIYKLNPTPNPAALFQIGLPYYQGGAYQKADSVFKAYSAAFPDSTFGYLWSARSLGRIDSTQEQGLAIPMYEKLLEVSSRDKVKNKAYGIEAAANLATYYVNVKQDKDKGVYYLTKALEFDPENAGFKATIDKLKAPAKPAKPTTPASKPKTSSPSATSKPTGTKKG</sequence>
<dbReference type="InterPro" id="IPR011990">
    <property type="entry name" value="TPR-like_helical_dom_sf"/>
</dbReference>
<dbReference type="PANTHER" id="PTHR12558:SF13">
    <property type="entry name" value="CELL DIVISION CYCLE PROTEIN 27 HOMOLOG"/>
    <property type="match status" value="1"/>
</dbReference>
<keyword evidence="5" id="KW-1185">Reference proteome</keyword>
<dbReference type="InterPro" id="IPR019734">
    <property type="entry name" value="TPR_rpt"/>
</dbReference>
<feature type="signal peptide" evidence="3">
    <location>
        <begin position="1"/>
        <end position="20"/>
    </location>
</feature>
<dbReference type="Pfam" id="PF13174">
    <property type="entry name" value="TPR_6"/>
    <property type="match status" value="1"/>
</dbReference>
<dbReference type="Pfam" id="PF13181">
    <property type="entry name" value="TPR_8"/>
    <property type="match status" value="2"/>
</dbReference>
<dbReference type="Gene3D" id="1.25.40.10">
    <property type="entry name" value="Tetratricopeptide repeat domain"/>
    <property type="match status" value="3"/>
</dbReference>
<evidence type="ECO:0008006" key="6">
    <source>
        <dbReference type="Google" id="ProtNLM"/>
    </source>
</evidence>
<protein>
    <recommendedName>
        <fullName evidence="6">Tetratricopeptide repeat protein</fullName>
    </recommendedName>
</protein>
<dbReference type="KEGG" id="fla:SY85_11010"/>
<evidence type="ECO:0000256" key="3">
    <source>
        <dbReference type="SAM" id="SignalP"/>
    </source>
</evidence>
<dbReference type="Pfam" id="PF13432">
    <property type="entry name" value="TPR_16"/>
    <property type="match status" value="1"/>
</dbReference>
<feature type="region of interest" description="Disordered" evidence="2">
    <location>
        <begin position="526"/>
        <end position="562"/>
    </location>
</feature>
<evidence type="ECO:0000313" key="4">
    <source>
        <dbReference type="EMBL" id="ANE50952.1"/>
    </source>
</evidence>
<dbReference type="SMART" id="SM00028">
    <property type="entry name" value="TPR"/>
    <property type="match status" value="7"/>
</dbReference>
<evidence type="ECO:0000313" key="5">
    <source>
        <dbReference type="Proteomes" id="UP000077177"/>
    </source>
</evidence>
<dbReference type="SUPFAM" id="SSF48452">
    <property type="entry name" value="TPR-like"/>
    <property type="match status" value="2"/>
</dbReference>
<feature type="repeat" description="TPR" evidence="1">
    <location>
        <begin position="87"/>
        <end position="120"/>
    </location>
</feature>
<feature type="compositionally biased region" description="Low complexity" evidence="2">
    <location>
        <begin position="532"/>
        <end position="562"/>
    </location>
</feature>
<feature type="chain" id="PRO_5008001223" description="Tetratricopeptide repeat protein" evidence="3">
    <location>
        <begin position="21"/>
        <end position="562"/>
    </location>
</feature>
<name>A0A172TVC6_9BACT</name>
<evidence type="ECO:0000256" key="2">
    <source>
        <dbReference type="SAM" id="MobiDB-lite"/>
    </source>
</evidence>
<dbReference type="Proteomes" id="UP000077177">
    <property type="component" value="Chromosome"/>
</dbReference>
<reference evidence="5" key="1">
    <citation type="submission" date="2015-01" db="EMBL/GenBank/DDBJ databases">
        <title>Flavisolibacter sp./LCS9/ whole genome sequencing.</title>
        <authorList>
            <person name="Kim M.K."/>
            <person name="Srinivasan S."/>
            <person name="Lee J.-J."/>
        </authorList>
    </citation>
    <scope>NUCLEOTIDE SEQUENCE [LARGE SCALE GENOMIC DNA]</scope>
    <source>
        <strain evidence="5">LCS9</strain>
    </source>
</reference>
<dbReference type="PANTHER" id="PTHR12558">
    <property type="entry name" value="CELL DIVISION CYCLE 16,23,27"/>
    <property type="match status" value="1"/>
</dbReference>
<dbReference type="AlphaFoldDB" id="A0A172TVC6"/>
<reference evidence="4 5" key="2">
    <citation type="journal article" date="2016" name="Int. J. Syst. Evol. Microbiol.">
        <title>Flavisolibacter tropicus sp. nov., isolated from tropical soil.</title>
        <authorList>
            <person name="Lee J.J."/>
            <person name="Kang M.S."/>
            <person name="Kim G.S."/>
            <person name="Lee C.S."/>
            <person name="Lim S."/>
            <person name="Lee J."/>
            <person name="Roh S.H."/>
            <person name="Kang H."/>
            <person name="Ha J.M."/>
            <person name="Bae S."/>
            <person name="Jung H.Y."/>
            <person name="Kim M.K."/>
        </authorList>
    </citation>
    <scope>NUCLEOTIDE SEQUENCE [LARGE SCALE GENOMIC DNA]</scope>
    <source>
        <strain evidence="4 5">LCS9</strain>
    </source>
</reference>
<proteinExistence type="predicted"/>
<dbReference type="PROSITE" id="PS50005">
    <property type="entry name" value="TPR"/>
    <property type="match status" value="2"/>
</dbReference>
<accession>A0A172TVC6</accession>